<organism evidence="3 4">
    <name type="scientific">Bosea psychrotolerans</name>
    <dbReference type="NCBI Taxonomy" id="1871628"/>
    <lineage>
        <taxon>Bacteria</taxon>
        <taxon>Pseudomonadati</taxon>
        <taxon>Pseudomonadota</taxon>
        <taxon>Alphaproteobacteria</taxon>
        <taxon>Hyphomicrobiales</taxon>
        <taxon>Boseaceae</taxon>
        <taxon>Bosea</taxon>
    </lineage>
</organism>
<dbReference type="OrthoDB" id="3177103at2"/>
<dbReference type="Pfam" id="PF00535">
    <property type="entry name" value="Glycos_transf_2"/>
    <property type="match status" value="1"/>
</dbReference>
<name>A0A2S4MA84_9HYPH</name>
<keyword evidence="1" id="KW-1133">Transmembrane helix</keyword>
<keyword evidence="3" id="KW-0808">Transferase</keyword>
<proteinExistence type="predicted"/>
<dbReference type="SUPFAM" id="SSF53448">
    <property type="entry name" value="Nucleotide-diphospho-sugar transferases"/>
    <property type="match status" value="1"/>
</dbReference>
<reference evidence="3 4" key="1">
    <citation type="submission" date="2018-01" db="EMBL/GenBank/DDBJ databases">
        <title>Genomic Encyclopedia of Type Strains, Phase III (KMG-III): the genomes of soil and plant-associated and newly described type strains.</title>
        <authorList>
            <person name="Whitman W."/>
        </authorList>
    </citation>
    <scope>NUCLEOTIDE SEQUENCE [LARGE SCALE GENOMIC DNA]</scope>
    <source>
        <strain evidence="3 4">1131</strain>
    </source>
</reference>
<feature type="transmembrane region" description="Helical" evidence="1">
    <location>
        <begin position="243"/>
        <end position="267"/>
    </location>
</feature>
<dbReference type="CDD" id="cd04179">
    <property type="entry name" value="DPM_DPG-synthase_like"/>
    <property type="match status" value="1"/>
</dbReference>
<evidence type="ECO:0000256" key="1">
    <source>
        <dbReference type="SAM" id="Phobius"/>
    </source>
</evidence>
<sequence>MFLPTTGHPIQECRAALAIAVLIPCHNEALTIAAVVRAFQTSLPEAAIYVYDNNSSDGTAEIARQAGAIVRSEHRQGKGYVVRRMFSDVEADIYLLVDGDATYEAEAAPRLVAELLAGPYDKVNGARVHHRRGAYRRGHVLGNRVLSGLVSRIFGAQSRDMLSGYKVLSRRFVKSFPATSNGFEIETELLVHALDLDVPMSEIETLYRERPAGSESKLSTFKDGLRIFGLILHLVRDLLPLQFFALIGALFVLSSLGLGIPVIVAFIETGWVTRLPTAVLSVGLMIAGLLAFVTGLILDSVARGRREKKLLAYLGHPTAGG</sequence>
<keyword evidence="1" id="KW-0812">Transmembrane</keyword>
<comment type="caution">
    <text evidence="3">The sequence shown here is derived from an EMBL/GenBank/DDBJ whole genome shotgun (WGS) entry which is preliminary data.</text>
</comment>
<dbReference type="InterPro" id="IPR029044">
    <property type="entry name" value="Nucleotide-diphossugar_trans"/>
</dbReference>
<keyword evidence="4" id="KW-1185">Reference proteome</keyword>
<gene>
    <name evidence="3" type="ORF">CYD53_107180</name>
</gene>
<dbReference type="RefSeq" id="WP_103718785.1">
    <property type="nucleotide sequence ID" value="NZ_PQFZ01000007.1"/>
</dbReference>
<dbReference type="EMBL" id="PQFZ01000007">
    <property type="protein sequence ID" value="POR51397.1"/>
    <property type="molecule type" value="Genomic_DNA"/>
</dbReference>
<dbReference type="Proteomes" id="UP000236919">
    <property type="component" value="Unassembled WGS sequence"/>
</dbReference>
<dbReference type="Gene3D" id="3.90.550.10">
    <property type="entry name" value="Spore Coat Polysaccharide Biosynthesis Protein SpsA, Chain A"/>
    <property type="match status" value="1"/>
</dbReference>
<dbReference type="AlphaFoldDB" id="A0A2S4MA84"/>
<evidence type="ECO:0000259" key="2">
    <source>
        <dbReference type="Pfam" id="PF00535"/>
    </source>
</evidence>
<feature type="domain" description="Glycosyltransferase 2-like" evidence="2">
    <location>
        <begin position="21"/>
        <end position="170"/>
    </location>
</feature>
<evidence type="ECO:0000313" key="4">
    <source>
        <dbReference type="Proteomes" id="UP000236919"/>
    </source>
</evidence>
<dbReference type="PANTHER" id="PTHR48090:SF7">
    <property type="entry name" value="RFBJ PROTEIN"/>
    <property type="match status" value="1"/>
</dbReference>
<protein>
    <submittedName>
        <fullName evidence="3">Glycosyltransferase involved in cell wall biosynthesis</fullName>
    </submittedName>
</protein>
<keyword evidence="1" id="KW-0472">Membrane</keyword>
<accession>A0A2S4MA84</accession>
<dbReference type="InterPro" id="IPR001173">
    <property type="entry name" value="Glyco_trans_2-like"/>
</dbReference>
<dbReference type="PANTHER" id="PTHR48090">
    <property type="entry name" value="UNDECAPRENYL-PHOSPHATE 4-DEOXY-4-FORMAMIDO-L-ARABINOSE TRANSFERASE-RELATED"/>
    <property type="match status" value="1"/>
</dbReference>
<dbReference type="InterPro" id="IPR050256">
    <property type="entry name" value="Glycosyltransferase_2"/>
</dbReference>
<feature type="transmembrane region" description="Helical" evidence="1">
    <location>
        <begin position="279"/>
        <end position="298"/>
    </location>
</feature>
<dbReference type="GO" id="GO:0016740">
    <property type="term" value="F:transferase activity"/>
    <property type="evidence" value="ECO:0007669"/>
    <property type="project" value="UniProtKB-KW"/>
</dbReference>
<evidence type="ECO:0000313" key="3">
    <source>
        <dbReference type="EMBL" id="POR51397.1"/>
    </source>
</evidence>